<dbReference type="AlphaFoldDB" id="A0A7R9I2Z9"/>
<reference evidence="1" key="1">
    <citation type="submission" date="2020-11" db="EMBL/GenBank/DDBJ databases">
        <authorList>
            <person name="Tran Van P."/>
        </authorList>
    </citation>
    <scope>NUCLEOTIDE SEQUENCE</scope>
</reference>
<evidence type="ECO:0000313" key="1">
    <source>
        <dbReference type="EMBL" id="CAD7445546.1"/>
    </source>
</evidence>
<protein>
    <submittedName>
        <fullName evidence="1">Uncharacterized protein</fullName>
    </submittedName>
</protein>
<accession>A0A7R9I2Z9</accession>
<organism evidence="1">
    <name type="scientific">Timema bartmani</name>
    <dbReference type="NCBI Taxonomy" id="61472"/>
    <lineage>
        <taxon>Eukaryota</taxon>
        <taxon>Metazoa</taxon>
        <taxon>Ecdysozoa</taxon>
        <taxon>Arthropoda</taxon>
        <taxon>Hexapoda</taxon>
        <taxon>Insecta</taxon>
        <taxon>Pterygota</taxon>
        <taxon>Neoptera</taxon>
        <taxon>Polyneoptera</taxon>
        <taxon>Phasmatodea</taxon>
        <taxon>Timematodea</taxon>
        <taxon>Timematoidea</taxon>
        <taxon>Timematidae</taxon>
        <taxon>Timema</taxon>
    </lineage>
</organism>
<sequence>MFAMYKSAETLMAYSWKCLPHGEIKKSTLTGVEAGDVPGVKTDPAELTVVYSAGWMYLSTGCSFGELHYNYRLGKSTTVGIFSIDI</sequence>
<name>A0A7R9I2Z9_9NEOP</name>
<proteinExistence type="predicted"/>
<dbReference type="EMBL" id="OD567354">
    <property type="protein sequence ID" value="CAD7445546.1"/>
    <property type="molecule type" value="Genomic_DNA"/>
</dbReference>
<gene>
    <name evidence="1" type="ORF">TBIB3V08_LOCUS7898</name>
</gene>